<dbReference type="AlphaFoldDB" id="A0A9K3DD19"/>
<keyword evidence="2" id="KW-1185">Reference proteome</keyword>
<accession>A0A9K3DD19</accession>
<organism evidence="1 2">
    <name type="scientific">Kipferlia bialata</name>
    <dbReference type="NCBI Taxonomy" id="797122"/>
    <lineage>
        <taxon>Eukaryota</taxon>
        <taxon>Metamonada</taxon>
        <taxon>Carpediemonas-like organisms</taxon>
        <taxon>Kipferlia</taxon>
    </lineage>
</organism>
<comment type="caution">
    <text evidence="1">The sequence shown here is derived from an EMBL/GenBank/DDBJ whole genome shotgun (WGS) entry which is preliminary data.</text>
</comment>
<name>A0A9K3DD19_9EUKA</name>
<proteinExistence type="predicted"/>
<gene>
    <name evidence="1" type="ORF">KIPB_016519</name>
</gene>
<feature type="non-terminal residue" evidence="1">
    <location>
        <position position="46"/>
    </location>
</feature>
<evidence type="ECO:0000313" key="1">
    <source>
        <dbReference type="EMBL" id="GIQ92632.1"/>
    </source>
</evidence>
<protein>
    <submittedName>
        <fullName evidence="1">Uncharacterized protein</fullName>
    </submittedName>
</protein>
<evidence type="ECO:0000313" key="2">
    <source>
        <dbReference type="Proteomes" id="UP000265618"/>
    </source>
</evidence>
<dbReference type="Proteomes" id="UP000265618">
    <property type="component" value="Unassembled WGS sequence"/>
</dbReference>
<sequence length="46" mass="5489">FIMMYLVLSMYLPESFREKFEFFLEHPSNSTRTTVMNAYDVGTPTF</sequence>
<dbReference type="EMBL" id="BDIP01010151">
    <property type="protein sequence ID" value="GIQ92632.1"/>
    <property type="molecule type" value="Genomic_DNA"/>
</dbReference>
<feature type="non-terminal residue" evidence="1">
    <location>
        <position position="1"/>
    </location>
</feature>
<reference evidence="1 2" key="1">
    <citation type="journal article" date="2018" name="PLoS ONE">
        <title>The draft genome of Kipferlia bialata reveals reductive genome evolution in fornicate parasites.</title>
        <authorList>
            <person name="Tanifuji G."/>
            <person name="Takabayashi S."/>
            <person name="Kume K."/>
            <person name="Takagi M."/>
            <person name="Nakayama T."/>
            <person name="Kamikawa R."/>
            <person name="Inagaki Y."/>
            <person name="Hashimoto T."/>
        </authorList>
    </citation>
    <scope>NUCLEOTIDE SEQUENCE [LARGE SCALE GENOMIC DNA]</scope>
    <source>
        <strain evidence="1">NY0173</strain>
    </source>
</reference>